<dbReference type="AlphaFoldDB" id="A0A0C9UMB1"/>
<keyword evidence="2" id="KW-1185">Reference proteome</keyword>
<evidence type="ECO:0000313" key="2">
    <source>
        <dbReference type="Proteomes" id="UP000054279"/>
    </source>
</evidence>
<reference evidence="1 2" key="1">
    <citation type="submission" date="2014-06" db="EMBL/GenBank/DDBJ databases">
        <title>Evolutionary Origins and Diversification of the Mycorrhizal Mutualists.</title>
        <authorList>
            <consortium name="DOE Joint Genome Institute"/>
            <consortium name="Mycorrhizal Genomics Consortium"/>
            <person name="Kohler A."/>
            <person name="Kuo A."/>
            <person name="Nagy L.G."/>
            <person name="Floudas D."/>
            <person name="Copeland A."/>
            <person name="Barry K.W."/>
            <person name="Cichocki N."/>
            <person name="Veneault-Fourrey C."/>
            <person name="LaButti K."/>
            <person name="Lindquist E.A."/>
            <person name="Lipzen A."/>
            <person name="Lundell T."/>
            <person name="Morin E."/>
            <person name="Murat C."/>
            <person name="Riley R."/>
            <person name="Ohm R."/>
            <person name="Sun H."/>
            <person name="Tunlid A."/>
            <person name="Henrissat B."/>
            <person name="Grigoriev I.V."/>
            <person name="Hibbett D.S."/>
            <person name="Martin F."/>
        </authorList>
    </citation>
    <scope>NUCLEOTIDE SEQUENCE [LARGE SCALE GENOMIC DNA]</scope>
    <source>
        <strain evidence="1 2">SS14</strain>
    </source>
</reference>
<proteinExistence type="predicted"/>
<protein>
    <recommendedName>
        <fullName evidence="3">AB hydrolase-1 domain-containing protein</fullName>
    </recommendedName>
</protein>
<organism evidence="1 2">
    <name type="scientific">Sphaerobolus stellatus (strain SS14)</name>
    <dbReference type="NCBI Taxonomy" id="990650"/>
    <lineage>
        <taxon>Eukaryota</taxon>
        <taxon>Fungi</taxon>
        <taxon>Dikarya</taxon>
        <taxon>Basidiomycota</taxon>
        <taxon>Agaricomycotina</taxon>
        <taxon>Agaricomycetes</taxon>
        <taxon>Phallomycetidae</taxon>
        <taxon>Geastrales</taxon>
        <taxon>Sphaerobolaceae</taxon>
        <taxon>Sphaerobolus</taxon>
    </lineage>
</organism>
<sequence>MSLIDAWQADRAKLLGKLIEPCSRFPLITECLLTLTLREKPVDFFYLDSGKPDNEVYITLIIAHGHTFATNSFKHLLPAARTNSIRIIALNRRDYLPTSVLSPGELVQVATTRTAFLSDRGAELALFTYQLIGELSLPATAADGKSGGIAWMGWPLGNYLPIAGLIAGVDLPENVVTCLQKYLRRVIIYEAPNLALGIKEPEKAYIPLFDDSIPIEHRGAAFAGWVTSYFNHGDLSSHDLDVIEYRIPAKERKGTVESMDMADIIACADDRPVLRSENYLLTTFQPQFLDSIKKALFDESIRDFWKGLSVWVLYGDSTSWHVPIAVWGLEDMAQEVGKKDFMPLIRVITGASHMPFWYDAPGTVAELLHCLEN</sequence>
<accession>A0A0C9UMB1</accession>
<gene>
    <name evidence="1" type="ORF">M422DRAFT_268604</name>
</gene>
<evidence type="ECO:0008006" key="3">
    <source>
        <dbReference type="Google" id="ProtNLM"/>
    </source>
</evidence>
<evidence type="ECO:0000313" key="1">
    <source>
        <dbReference type="EMBL" id="KIJ29932.1"/>
    </source>
</evidence>
<dbReference type="Proteomes" id="UP000054279">
    <property type="component" value="Unassembled WGS sequence"/>
</dbReference>
<dbReference type="EMBL" id="KN837272">
    <property type="protein sequence ID" value="KIJ29932.1"/>
    <property type="molecule type" value="Genomic_DNA"/>
</dbReference>
<name>A0A0C9UMB1_SPHS4</name>
<dbReference type="HOGENOM" id="CLU_045014_0_0_1"/>
<dbReference type="OrthoDB" id="3251587at2759"/>